<keyword evidence="3" id="KW-1185">Reference proteome</keyword>
<organism evidence="2 3">
    <name type="scientific">Lucilia cuprina</name>
    <name type="common">Green bottle fly</name>
    <name type="synonym">Australian sheep blowfly</name>
    <dbReference type="NCBI Taxonomy" id="7375"/>
    <lineage>
        <taxon>Eukaryota</taxon>
        <taxon>Metazoa</taxon>
        <taxon>Ecdysozoa</taxon>
        <taxon>Arthropoda</taxon>
        <taxon>Hexapoda</taxon>
        <taxon>Insecta</taxon>
        <taxon>Pterygota</taxon>
        <taxon>Neoptera</taxon>
        <taxon>Endopterygota</taxon>
        <taxon>Diptera</taxon>
        <taxon>Brachycera</taxon>
        <taxon>Muscomorpha</taxon>
        <taxon>Oestroidea</taxon>
        <taxon>Calliphoridae</taxon>
        <taxon>Luciliinae</taxon>
        <taxon>Lucilia</taxon>
    </lineage>
</organism>
<dbReference type="Pfam" id="PF00043">
    <property type="entry name" value="GST_C"/>
    <property type="match status" value="1"/>
</dbReference>
<feature type="domain" description="Glutathione S-transferase C-terminal" evidence="1">
    <location>
        <begin position="3"/>
        <end position="39"/>
    </location>
</feature>
<dbReference type="InterPro" id="IPR004046">
    <property type="entry name" value="GST_C"/>
</dbReference>
<feature type="non-terminal residue" evidence="2">
    <location>
        <position position="1"/>
    </location>
</feature>
<gene>
    <name evidence="2" type="ORF">FF38_03426</name>
</gene>
<sequence>QVKEAAAGAVRGFDILENHLQSNTYLVGETLTLADIEGAALLLPVGLGKVEESSFMFDIANYFQQDEWRKSHQAVLPQEPGCR</sequence>
<evidence type="ECO:0000313" key="3">
    <source>
        <dbReference type="Proteomes" id="UP000037069"/>
    </source>
</evidence>
<evidence type="ECO:0000259" key="1">
    <source>
        <dbReference type="Pfam" id="PF00043"/>
    </source>
</evidence>
<evidence type="ECO:0000313" key="2">
    <source>
        <dbReference type="EMBL" id="KNC23932.1"/>
    </source>
</evidence>
<name>A0A0L0BV71_LUCCU</name>
<dbReference type="Gene3D" id="1.20.1050.10">
    <property type="match status" value="1"/>
</dbReference>
<dbReference type="EMBL" id="JRES01001285">
    <property type="protein sequence ID" value="KNC23932.1"/>
    <property type="molecule type" value="Genomic_DNA"/>
</dbReference>
<dbReference type="Proteomes" id="UP000037069">
    <property type="component" value="Unassembled WGS sequence"/>
</dbReference>
<reference evidence="2 3" key="1">
    <citation type="journal article" date="2015" name="Nat. Commun.">
        <title>Lucilia cuprina genome unlocks parasitic fly biology to underpin future interventions.</title>
        <authorList>
            <person name="Anstead C.A."/>
            <person name="Korhonen P.K."/>
            <person name="Young N.D."/>
            <person name="Hall R.S."/>
            <person name="Jex A.R."/>
            <person name="Murali S.C."/>
            <person name="Hughes D.S."/>
            <person name="Lee S.F."/>
            <person name="Perry T."/>
            <person name="Stroehlein A.J."/>
            <person name="Ansell B.R."/>
            <person name="Breugelmans B."/>
            <person name="Hofmann A."/>
            <person name="Qu J."/>
            <person name="Dugan S."/>
            <person name="Lee S.L."/>
            <person name="Chao H."/>
            <person name="Dinh H."/>
            <person name="Han Y."/>
            <person name="Doddapaneni H.V."/>
            <person name="Worley K.C."/>
            <person name="Muzny D.M."/>
            <person name="Ioannidis P."/>
            <person name="Waterhouse R.M."/>
            <person name="Zdobnov E.M."/>
            <person name="James P.J."/>
            <person name="Bagnall N.H."/>
            <person name="Kotze A.C."/>
            <person name="Gibbs R.A."/>
            <person name="Richards S."/>
            <person name="Batterham P."/>
            <person name="Gasser R.B."/>
        </authorList>
    </citation>
    <scope>NUCLEOTIDE SEQUENCE [LARGE SCALE GENOMIC DNA]</scope>
    <source>
        <strain evidence="2 3">LS</strain>
        <tissue evidence="2">Full body</tissue>
    </source>
</reference>
<accession>A0A0L0BV71</accession>
<proteinExistence type="predicted"/>
<protein>
    <recommendedName>
        <fullName evidence="1">Glutathione S-transferase C-terminal domain-containing protein</fullName>
    </recommendedName>
</protein>
<dbReference type="AlphaFoldDB" id="A0A0L0BV71"/>
<dbReference type="SUPFAM" id="SSF47616">
    <property type="entry name" value="GST C-terminal domain-like"/>
    <property type="match status" value="1"/>
</dbReference>
<dbReference type="InterPro" id="IPR036282">
    <property type="entry name" value="Glutathione-S-Trfase_C_sf"/>
</dbReference>
<comment type="caution">
    <text evidence="2">The sequence shown here is derived from an EMBL/GenBank/DDBJ whole genome shotgun (WGS) entry which is preliminary data.</text>
</comment>